<dbReference type="EMBL" id="CAJVQC010035849">
    <property type="protein sequence ID" value="CAG8759996.1"/>
    <property type="molecule type" value="Genomic_DNA"/>
</dbReference>
<name>A0ACA9QSE5_9GLOM</name>
<evidence type="ECO:0000313" key="2">
    <source>
        <dbReference type="Proteomes" id="UP000789920"/>
    </source>
</evidence>
<proteinExistence type="predicted"/>
<organism evidence="1 2">
    <name type="scientific">Racocetra persica</name>
    <dbReference type="NCBI Taxonomy" id="160502"/>
    <lineage>
        <taxon>Eukaryota</taxon>
        <taxon>Fungi</taxon>
        <taxon>Fungi incertae sedis</taxon>
        <taxon>Mucoromycota</taxon>
        <taxon>Glomeromycotina</taxon>
        <taxon>Glomeromycetes</taxon>
        <taxon>Diversisporales</taxon>
        <taxon>Gigasporaceae</taxon>
        <taxon>Racocetra</taxon>
    </lineage>
</organism>
<protein>
    <submittedName>
        <fullName evidence="1">8719_t:CDS:1</fullName>
    </submittedName>
</protein>
<accession>A0ACA9QSE5</accession>
<comment type="caution">
    <text evidence="1">The sequence shown here is derived from an EMBL/GenBank/DDBJ whole genome shotgun (WGS) entry which is preliminary data.</text>
</comment>
<evidence type="ECO:0000313" key="1">
    <source>
        <dbReference type="EMBL" id="CAG8759996.1"/>
    </source>
</evidence>
<reference evidence="1" key="1">
    <citation type="submission" date="2021-06" db="EMBL/GenBank/DDBJ databases">
        <authorList>
            <person name="Kallberg Y."/>
            <person name="Tangrot J."/>
            <person name="Rosling A."/>
        </authorList>
    </citation>
    <scope>NUCLEOTIDE SEQUENCE</scope>
    <source>
        <strain evidence="1">MA461A</strain>
    </source>
</reference>
<sequence>MQRKGEKPPHWLTEYFYIISNEWANKNNRKHICRACIDAVGKEIALQDENIKIINTLRYCSSYLKNCPYFVVKYSPEQIQNFINLALATSTSKKHMVISYIDKEDEEDSILTTSTYSSNSLSTSNNI</sequence>
<keyword evidence="2" id="KW-1185">Reference proteome</keyword>
<gene>
    <name evidence="1" type="ORF">RPERSI_LOCUS15128</name>
</gene>
<feature type="non-terminal residue" evidence="1">
    <location>
        <position position="127"/>
    </location>
</feature>
<dbReference type="Proteomes" id="UP000789920">
    <property type="component" value="Unassembled WGS sequence"/>
</dbReference>